<dbReference type="RefSeq" id="WP_072893319.1">
    <property type="nucleotide sequence ID" value="NZ_FQWZ01000001.1"/>
</dbReference>
<gene>
    <name evidence="1" type="ORF">SAMN04488068_0452</name>
</gene>
<evidence type="ECO:0000313" key="2">
    <source>
        <dbReference type="Proteomes" id="UP000199758"/>
    </source>
</evidence>
<organism evidence="1 2">
    <name type="scientific">Hydrocarboniphaga daqingensis</name>
    <dbReference type="NCBI Taxonomy" id="490188"/>
    <lineage>
        <taxon>Bacteria</taxon>
        <taxon>Pseudomonadati</taxon>
        <taxon>Pseudomonadota</taxon>
        <taxon>Gammaproteobacteria</taxon>
        <taxon>Nevskiales</taxon>
        <taxon>Nevskiaceae</taxon>
        <taxon>Hydrocarboniphaga</taxon>
    </lineage>
</organism>
<dbReference type="EMBL" id="FQWZ01000001">
    <property type="protein sequence ID" value="SHG49850.1"/>
    <property type="molecule type" value="Genomic_DNA"/>
</dbReference>
<evidence type="ECO:0000313" key="1">
    <source>
        <dbReference type="EMBL" id="SHG49850.1"/>
    </source>
</evidence>
<reference evidence="1 2" key="1">
    <citation type="submission" date="2016-11" db="EMBL/GenBank/DDBJ databases">
        <authorList>
            <person name="Jaros S."/>
            <person name="Januszkiewicz K."/>
            <person name="Wedrychowicz H."/>
        </authorList>
    </citation>
    <scope>NUCLEOTIDE SEQUENCE [LARGE SCALE GENOMIC DNA]</scope>
    <source>
        <strain evidence="1 2">CGMCC 1.7049</strain>
    </source>
</reference>
<protein>
    <submittedName>
        <fullName evidence="1">Uncharacterized protein</fullName>
    </submittedName>
</protein>
<keyword evidence="2" id="KW-1185">Reference proteome</keyword>
<sequence length="74" mass="8031">MPRKLEVIKDVLQVAVDSGAERVGRITSVITGAVRDVTREVGEWASDVLEVVDAGRNAPRDSTLPRSKSKRDDG</sequence>
<dbReference type="STRING" id="490188.SAMN04488068_0452"/>
<dbReference type="Proteomes" id="UP000199758">
    <property type="component" value="Unassembled WGS sequence"/>
</dbReference>
<accession>A0A1M5KB30</accession>
<dbReference type="AlphaFoldDB" id="A0A1M5KB30"/>
<dbReference type="OrthoDB" id="4774779at2"/>
<name>A0A1M5KB30_9GAMM</name>
<proteinExistence type="predicted"/>